<evidence type="ECO:0000256" key="1">
    <source>
        <dbReference type="SAM" id="Phobius"/>
    </source>
</evidence>
<evidence type="ECO:0000313" key="2">
    <source>
        <dbReference type="EMBL" id="GAV87770.1"/>
    </source>
</evidence>
<gene>
    <name evidence="2" type="ORF">CFOL_v3_31196</name>
</gene>
<dbReference type="Proteomes" id="UP000187406">
    <property type="component" value="Unassembled WGS sequence"/>
</dbReference>
<organism evidence="2 3">
    <name type="scientific">Cephalotus follicularis</name>
    <name type="common">Albany pitcher plant</name>
    <dbReference type="NCBI Taxonomy" id="3775"/>
    <lineage>
        <taxon>Eukaryota</taxon>
        <taxon>Viridiplantae</taxon>
        <taxon>Streptophyta</taxon>
        <taxon>Embryophyta</taxon>
        <taxon>Tracheophyta</taxon>
        <taxon>Spermatophyta</taxon>
        <taxon>Magnoliopsida</taxon>
        <taxon>eudicotyledons</taxon>
        <taxon>Gunneridae</taxon>
        <taxon>Pentapetalae</taxon>
        <taxon>rosids</taxon>
        <taxon>fabids</taxon>
        <taxon>Oxalidales</taxon>
        <taxon>Cephalotaceae</taxon>
        <taxon>Cephalotus</taxon>
    </lineage>
</organism>
<dbReference type="EMBL" id="BDDD01004508">
    <property type="protein sequence ID" value="GAV87770.1"/>
    <property type="molecule type" value="Genomic_DNA"/>
</dbReference>
<keyword evidence="1" id="KW-0812">Transmembrane</keyword>
<feature type="transmembrane region" description="Helical" evidence="1">
    <location>
        <begin position="289"/>
        <end position="308"/>
    </location>
</feature>
<sequence length="310" mass="32590">MGGGAAMRAAAKVAGIGLVNSGMRGGVPSMPSAEQSVRNVSRPFPAMISSSSSKNGGFGADVAAATEKPSWDMVDDWEFADVDQESVSVEPMARLVFGGAPSLDEAKSATFDLKDFLDKEYLASPKHAVNGGSFGVGPVSGHSLLSNSEYLETKSCITSFQPDSPVTKHAMKAFALLSESAAAQSVVASIASDPNVWDAVMRNVSLVEYLQSHSPNLDFDSPKEFKESATIQSGNSGNKLKEILQNFKLTVVEMVGKVSDFFQNKFSFLTSEKVSGDSNGNSGSIPVEMAVGASFLGLAAIVIMVVVLKR</sequence>
<reference evidence="3" key="1">
    <citation type="submission" date="2016-04" db="EMBL/GenBank/DDBJ databases">
        <title>Cephalotus genome sequencing.</title>
        <authorList>
            <person name="Fukushima K."/>
            <person name="Hasebe M."/>
            <person name="Fang X."/>
        </authorList>
    </citation>
    <scope>NUCLEOTIDE SEQUENCE [LARGE SCALE GENOMIC DNA]</scope>
    <source>
        <strain evidence="3">cv. St1</strain>
    </source>
</reference>
<feature type="non-terminal residue" evidence="2">
    <location>
        <position position="310"/>
    </location>
</feature>
<dbReference type="PANTHER" id="PTHR33625">
    <property type="entry name" value="OS08G0179900 PROTEIN"/>
    <property type="match status" value="1"/>
</dbReference>
<dbReference type="PANTHER" id="PTHR33625:SF4">
    <property type="entry name" value="OS08G0179900 PROTEIN"/>
    <property type="match status" value="1"/>
</dbReference>
<name>A0A1Q3D5L8_CEPFO</name>
<dbReference type="STRING" id="3775.A0A1Q3D5L8"/>
<dbReference type="OrthoDB" id="659599at2759"/>
<keyword evidence="1" id="KW-0472">Membrane</keyword>
<dbReference type="AlphaFoldDB" id="A0A1Q3D5L8"/>
<comment type="caution">
    <text evidence="2">The sequence shown here is derived from an EMBL/GenBank/DDBJ whole genome shotgun (WGS) entry which is preliminary data.</text>
</comment>
<dbReference type="InParanoid" id="A0A1Q3D5L8"/>
<protein>
    <submittedName>
        <fullName evidence="2">Uncharacterized protein</fullName>
    </submittedName>
</protein>
<keyword evidence="3" id="KW-1185">Reference proteome</keyword>
<accession>A0A1Q3D5L8</accession>
<dbReference type="FunCoup" id="A0A1Q3D5L8">
    <property type="interactions" value="1481"/>
</dbReference>
<evidence type="ECO:0000313" key="3">
    <source>
        <dbReference type="Proteomes" id="UP000187406"/>
    </source>
</evidence>
<keyword evidence="1" id="KW-1133">Transmembrane helix</keyword>
<proteinExistence type="predicted"/>